<feature type="transmembrane region" description="Helical" evidence="1">
    <location>
        <begin position="354"/>
        <end position="374"/>
    </location>
</feature>
<proteinExistence type="predicted"/>
<dbReference type="EMBL" id="BSOH01000014">
    <property type="protein sequence ID" value="GLR17967.1"/>
    <property type="molecule type" value="Genomic_DNA"/>
</dbReference>
<evidence type="ECO:0000256" key="1">
    <source>
        <dbReference type="SAM" id="Phobius"/>
    </source>
</evidence>
<feature type="transmembrane region" description="Helical" evidence="1">
    <location>
        <begin position="20"/>
        <end position="39"/>
    </location>
</feature>
<evidence type="ECO:0000313" key="2">
    <source>
        <dbReference type="EMBL" id="GLR17967.1"/>
    </source>
</evidence>
<accession>A0AA37WEY9</accession>
<dbReference type="GO" id="GO:0016020">
    <property type="term" value="C:membrane"/>
    <property type="evidence" value="ECO:0007669"/>
    <property type="project" value="InterPro"/>
</dbReference>
<keyword evidence="3" id="KW-1185">Reference proteome</keyword>
<name>A0AA37WEY9_9BACT</name>
<evidence type="ECO:0000313" key="3">
    <source>
        <dbReference type="Proteomes" id="UP001156666"/>
    </source>
</evidence>
<dbReference type="InterPro" id="IPR011014">
    <property type="entry name" value="MscS_channel_TM-2"/>
</dbReference>
<feature type="transmembrane region" description="Helical" evidence="1">
    <location>
        <begin position="204"/>
        <end position="229"/>
    </location>
</feature>
<dbReference type="Gene3D" id="1.10.287.1260">
    <property type="match status" value="1"/>
</dbReference>
<keyword evidence="1" id="KW-0472">Membrane</keyword>
<gene>
    <name evidence="2" type="ORF">GCM10007940_25820</name>
</gene>
<protein>
    <submittedName>
        <fullName evidence="2">Uncharacterized protein</fullName>
    </submittedName>
</protein>
<dbReference type="PANTHER" id="PTHR30221:SF1">
    <property type="entry name" value="SMALL-CONDUCTANCE MECHANOSENSITIVE CHANNEL"/>
    <property type="match status" value="1"/>
</dbReference>
<feature type="transmembrane region" description="Helical" evidence="1">
    <location>
        <begin position="73"/>
        <end position="94"/>
    </location>
</feature>
<dbReference type="GO" id="GO:0008381">
    <property type="term" value="F:mechanosensitive monoatomic ion channel activity"/>
    <property type="evidence" value="ECO:0007669"/>
    <property type="project" value="InterPro"/>
</dbReference>
<sequence length="396" mass="43033">MDYLNQLTSSLSDRFGTLLPTVLGAILVLIIGFFLARIVKKIVIKLLSKTKIDEKLNAKLKMTVRADQFIAKLFYYLVVIYTLIIALNILGVTSVLQPLEEMVSSFLGYVPNIIAAGIIAFAGYIISKLVSEATGVISERLERVGAKYGINSESFSLANLVKQVVFILIFIPILIVALDTLKMNAISDPATEMLRSLLSAVPKIIAAVIILVVFYVIGKYVVGILTELLRNLGIESIAEKMGLKKVIGDYSVSKIIGNIALYFILFAGLMAAADKLEMESIQIIFGKIFFISGKIFFGIIILMVGYYISGIAYKALNSGTYSNYLAPVARFAILGIFLAFGLHTMGIAQSIVNLTFGLTLGALAVAFALSFGLGGQKAAGKQMQAFFDNINNKKEL</sequence>
<dbReference type="AlphaFoldDB" id="A0AA37WEY9"/>
<feature type="transmembrane region" description="Helical" evidence="1">
    <location>
        <begin position="284"/>
        <end position="308"/>
    </location>
</feature>
<reference evidence="2" key="2">
    <citation type="submission" date="2023-01" db="EMBL/GenBank/DDBJ databases">
        <title>Draft genome sequence of Portibacter lacus strain NBRC 108769.</title>
        <authorList>
            <person name="Sun Q."/>
            <person name="Mori K."/>
        </authorList>
    </citation>
    <scope>NUCLEOTIDE SEQUENCE</scope>
    <source>
        <strain evidence="2">NBRC 108769</strain>
    </source>
</reference>
<dbReference type="SUPFAM" id="SSF82861">
    <property type="entry name" value="Mechanosensitive channel protein MscS (YggB), transmembrane region"/>
    <property type="match status" value="1"/>
</dbReference>
<dbReference type="Proteomes" id="UP001156666">
    <property type="component" value="Unassembled WGS sequence"/>
</dbReference>
<dbReference type="InterPro" id="IPR008910">
    <property type="entry name" value="MSC_TM_helix"/>
</dbReference>
<keyword evidence="1" id="KW-0812">Transmembrane</keyword>
<feature type="transmembrane region" description="Helical" evidence="1">
    <location>
        <begin position="328"/>
        <end position="348"/>
    </location>
</feature>
<feature type="transmembrane region" description="Helical" evidence="1">
    <location>
        <begin position="164"/>
        <end position="184"/>
    </location>
</feature>
<dbReference type="RefSeq" id="WP_235291643.1">
    <property type="nucleotide sequence ID" value="NZ_BSOH01000014.1"/>
</dbReference>
<reference evidence="2" key="1">
    <citation type="journal article" date="2014" name="Int. J. Syst. Evol. Microbiol.">
        <title>Complete genome sequence of Corynebacterium casei LMG S-19264T (=DSM 44701T), isolated from a smear-ripened cheese.</title>
        <authorList>
            <consortium name="US DOE Joint Genome Institute (JGI-PGF)"/>
            <person name="Walter F."/>
            <person name="Albersmeier A."/>
            <person name="Kalinowski J."/>
            <person name="Ruckert C."/>
        </authorList>
    </citation>
    <scope>NUCLEOTIDE SEQUENCE</scope>
    <source>
        <strain evidence="2">NBRC 108769</strain>
    </source>
</reference>
<dbReference type="Pfam" id="PF05552">
    <property type="entry name" value="MS_channel_1st_1"/>
    <property type="match status" value="3"/>
</dbReference>
<feature type="transmembrane region" description="Helical" evidence="1">
    <location>
        <begin position="106"/>
        <end position="126"/>
    </location>
</feature>
<dbReference type="NCBIfam" id="NF033912">
    <property type="entry name" value="msc"/>
    <property type="match status" value="1"/>
</dbReference>
<dbReference type="PANTHER" id="PTHR30221">
    <property type="entry name" value="SMALL-CONDUCTANCE MECHANOSENSITIVE CHANNEL"/>
    <property type="match status" value="1"/>
</dbReference>
<dbReference type="InterPro" id="IPR045275">
    <property type="entry name" value="MscS_archaea/bacteria_type"/>
</dbReference>
<keyword evidence="1" id="KW-1133">Transmembrane helix</keyword>
<feature type="transmembrane region" description="Helical" evidence="1">
    <location>
        <begin position="250"/>
        <end position="272"/>
    </location>
</feature>
<comment type="caution">
    <text evidence="2">The sequence shown here is derived from an EMBL/GenBank/DDBJ whole genome shotgun (WGS) entry which is preliminary data.</text>
</comment>
<organism evidence="2 3">
    <name type="scientific">Portibacter lacus</name>
    <dbReference type="NCBI Taxonomy" id="1099794"/>
    <lineage>
        <taxon>Bacteria</taxon>
        <taxon>Pseudomonadati</taxon>
        <taxon>Bacteroidota</taxon>
        <taxon>Saprospiria</taxon>
        <taxon>Saprospirales</taxon>
        <taxon>Haliscomenobacteraceae</taxon>
        <taxon>Portibacter</taxon>
    </lineage>
</organism>